<proteinExistence type="predicted"/>
<dbReference type="KEGG" id="crw:CROST_040010"/>
<dbReference type="Proteomes" id="UP000190951">
    <property type="component" value="Chromosome"/>
</dbReference>
<dbReference type="InterPro" id="IPR029064">
    <property type="entry name" value="Ribosomal_eL30-like_sf"/>
</dbReference>
<dbReference type="SUPFAM" id="SSF55315">
    <property type="entry name" value="L30e-like"/>
    <property type="match status" value="1"/>
</dbReference>
<evidence type="ECO:0000313" key="2">
    <source>
        <dbReference type="Proteomes" id="UP000190951"/>
    </source>
</evidence>
<dbReference type="STRING" id="84029.CROST_43220"/>
<protein>
    <submittedName>
        <fullName evidence="1">Ribosome-associated protein L7Ae-like protein</fullName>
    </submittedName>
</protein>
<evidence type="ECO:0000313" key="1">
    <source>
        <dbReference type="EMBL" id="URZ13251.1"/>
    </source>
</evidence>
<dbReference type="Gene3D" id="3.30.1330.30">
    <property type="match status" value="1"/>
</dbReference>
<dbReference type="EMBL" id="CP096983">
    <property type="protein sequence ID" value="URZ13251.1"/>
    <property type="molecule type" value="Genomic_DNA"/>
</dbReference>
<dbReference type="Pfam" id="PF01248">
    <property type="entry name" value="Ribosomal_L7Ae"/>
    <property type="match status" value="1"/>
</dbReference>
<dbReference type="PRINTS" id="PR00884">
    <property type="entry name" value="RIBOSOMALHS6"/>
</dbReference>
<accession>A0A1S8KXZ7</accession>
<keyword evidence="2" id="KW-1185">Reference proteome</keyword>
<sequence length="79" mass="8859">MVNRLPKNRVVGMKQSLKAINEGKAELVYIAKDAENELFQTVEKLAKEHSLQIVYIDTMKELGKLCNIDVEASTAVVLK</sequence>
<dbReference type="RefSeq" id="WP_077835880.1">
    <property type="nucleotide sequence ID" value="NZ_CP096983.1"/>
</dbReference>
<reference evidence="1 2" key="1">
    <citation type="submission" date="2022-04" db="EMBL/GenBank/DDBJ databases">
        <title>Genome sequence of C. roseum typestrain.</title>
        <authorList>
            <person name="Poehlein A."/>
            <person name="Schoch T."/>
            <person name="Duerre P."/>
            <person name="Daniel R."/>
        </authorList>
    </citation>
    <scope>NUCLEOTIDE SEQUENCE [LARGE SCALE GENOMIC DNA]</scope>
    <source>
        <strain evidence="1 2">DSM 7320</strain>
    </source>
</reference>
<organism evidence="1 2">
    <name type="scientific">Clostridium felsineum</name>
    <dbReference type="NCBI Taxonomy" id="36839"/>
    <lineage>
        <taxon>Bacteria</taxon>
        <taxon>Bacillati</taxon>
        <taxon>Bacillota</taxon>
        <taxon>Clostridia</taxon>
        <taxon>Eubacteriales</taxon>
        <taxon>Clostridiaceae</taxon>
        <taxon>Clostridium</taxon>
    </lineage>
</organism>
<gene>
    <name evidence="1" type="primary">rplGB</name>
    <name evidence="1" type="ORF">CROST_040010</name>
</gene>
<dbReference type="AlphaFoldDB" id="A0A1S8KXZ7"/>
<name>A0A1S8KXZ7_9CLOT</name>
<dbReference type="InterPro" id="IPR004038">
    <property type="entry name" value="Ribosomal_eL8/eL30/eS12/Gad45"/>
</dbReference>